<dbReference type="Proteomes" id="UP000267821">
    <property type="component" value="Unassembled WGS sequence"/>
</dbReference>
<proteinExistence type="predicted"/>
<evidence type="ECO:0000256" key="1">
    <source>
        <dbReference type="SAM" id="MobiDB-lite"/>
    </source>
</evidence>
<gene>
    <name evidence="2" type="ORF">L211DRAFT_847210</name>
</gene>
<sequence length="213" mass="23411">MPDEHILPILRSIPPGPRSQRLPWSTFSEASSPKIPSAWGLWPTASSKDTSTSPLSFPTTDDRDPKMVFPSGKSGAFSLPAIIGIVMRELQYYWAYWRWRALEAGNVEPGHPRTGEGKRLWPPAWYRPRQPDTESAGHAYPGGSKATRTFTSRGSLASSSTWGAEKILAPDYTGPSHSHPAPCIDPSLYKVHAEQNHNHSSKKSQTVVPTPSA</sequence>
<feature type="compositionally biased region" description="Polar residues" evidence="1">
    <location>
        <begin position="203"/>
        <end position="213"/>
    </location>
</feature>
<accession>A0A3N4LUI8</accession>
<dbReference type="AlphaFoldDB" id="A0A3N4LUI8"/>
<reference evidence="2 3" key="1">
    <citation type="journal article" date="2018" name="Nat. Ecol. Evol.">
        <title>Pezizomycetes genomes reveal the molecular basis of ectomycorrhizal truffle lifestyle.</title>
        <authorList>
            <person name="Murat C."/>
            <person name="Payen T."/>
            <person name="Noel B."/>
            <person name="Kuo A."/>
            <person name="Morin E."/>
            <person name="Chen J."/>
            <person name="Kohler A."/>
            <person name="Krizsan K."/>
            <person name="Balestrini R."/>
            <person name="Da Silva C."/>
            <person name="Montanini B."/>
            <person name="Hainaut M."/>
            <person name="Levati E."/>
            <person name="Barry K.W."/>
            <person name="Belfiori B."/>
            <person name="Cichocki N."/>
            <person name="Clum A."/>
            <person name="Dockter R.B."/>
            <person name="Fauchery L."/>
            <person name="Guy J."/>
            <person name="Iotti M."/>
            <person name="Le Tacon F."/>
            <person name="Lindquist E.A."/>
            <person name="Lipzen A."/>
            <person name="Malagnac F."/>
            <person name="Mello A."/>
            <person name="Molinier V."/>
            <person name="Miyauchi S."/>
            <person name="Poulain J."/>
            <person name="Riccioni C."/>
            <person name="Rubini A."/>
            <person name="Sitrit Y."/>
            <person name="Splivallo R."/>
            <person name="Traeger S."/>
            <person name="Wang M."/>
            <person name="Zifcakova L."/>
            <person name="Wipf D."/>
            <person name="Zambonelli A."/>
            <person name="Paolocci F."/>
            <person name="Nowrousian M."/>
            <person name="Ottonello S."/>
            <person name="Baldrian P."/>
            <person name="Spatafora J.W."/>
            <person name="Henrissat B."/>
            <person name="Nagy L.G."/>
            <person name="Aury J.M."/>
            <person name="Wincker P."/>
            <person name="Grigoriev I.V."/>
            <person name="Bonfante P."/>
            <person name="Martin F.M."/>
        </authorList>
    </citation>
    <scope>NUCLEOTIDE SEQUENCE [LARGE SCALE GENOMIC DNA]</scope>
    <source>
        <strain evidence="2 3">ATCC MYA-4762</strain>
    </source>
</reference>
<dbReference type="EMBL" id="ML121534">
    <property type="protein sequence ID" value="RPB26583.1"/>
    <property type="molecule type" value="Genomic_DNA"/>
</dbReference>
<evidence type="ECO:0000313" key="2">
    <source>
        <dbReference type="EMBL" id="RPB26583.1"/>
    </source>
</evidence>
<feature type="compositionally biased region" description="Polar residues" evidence="1">
    <location>
        <begin position="44"/>
        <end position="59"/>
    </location>
</feature>
<name>A0A3N4LUI8_9PEZI</name>
<dbReference type="InParanoid" id="A0A3N4LUI8"/>
<evidence type="ECO:0000313" key="3">
    <source>
        <dbReference type="Proteomes" id="UP000267821"/>
    </source>
</evidence>
<keyword evidence="3" id="KW-1185">Reference proteome</keyword>
<feature type="region of interest" description="Disordered" evidence="1">
    <location>
        <begin position="41"/>
        <end position="65"/>
    </location>
</feature>
<feature type="region of interest" description="Disordered" evidence="1">
    <location>
        <begin position="173"/>
        <end position="213"/>
    </location>
</feature>
<protein>
    <submittedName>
        <fullName evidence="2">Uncharacterized protein</fullName>
    </submittedName>
</protein>
<organism evidence="2 3">
    <name type="scientific">Terfezia boudieri ATCC MYA-4762</name>
    <dbReference type="NCBI Taxonomy" id="1051890"/>
    <lineage>
        <taxon>Eukaryota</taxon>
        <taxon>Fungi</taxon>
        <taxon>Dikarya</taxon>
        <taxon>Ascomycota</taxon>
        <taxon>Pezizomycotina</taxon>
        <taxon>Pezizomycetes</taxon>
        <taxon>Pezizales</taxon>
        <taxon>Pezizaceae</taxon>
        <taxon>Terfezia</taxon>
    </lineage>
</organism>